<dbReference type="EMBL" id="CM039438">
    <property type="protein sequence ID" value="KAI4300631.1"/>
    <property type="molecule type" value="Genomic_DNA"/>
</dbReference>
<sequence>MFLCLMCVSPLYFVWVLQKLIVDHPRSELGLEPGGDPSATYCGDGWFQFEREPKPNGGGENILIESSTVLNNEKDFSQFDQIDLDGQVTCSIPSSRRINLSFMIKPTRVSQNDMVKMGIAWGTIFLEHLADHLGQPSLVKPVLKPGYTFDQLCFLLINVDIEGNNLILSAKSSIIKSSQQIPVDICEIRPNSVVHASDDRKTNLLEAYYIGQSVRSHVNNESGRIALSKADIMLF</sequence>
<comment type="caution">
    <text evidence="1">The sequence shown here is derived from an EMBL/GenBank/DDBJ whole genome shotgun (WGS) entry which is preliminary data.</text>
</comment>
<name>A0ACB9KU75_BAUVA</name>
<evidence type="ECO:0000313" key="2">
    <source>
        <dbReference type="Proteomes" id="UP000828941"/>
    </source>
</evidence>
<protein>
    <submittedName>
        <fullName evidence="1">Uncharacterized protein</fullName>
    </submittedName>
</protein>
<reference evidence="1 2" key="1">
    <citation type="journal article" date="2022" name="DNA Res.">
        <title>Chromosomal-level genome assembly of the orchid tree Bauhinia variegata (Leguminosae; Cercidoideae) supports the allotetraploid origin hypothesis of Bauhinia.</title>
        <authorList>
            <person name="Zhong Y."/>
            <person name="Chen Y."/>
            <person name="Zheng D."/>
            <person name="Pang J."/>
            <person name="Liu Y."/>
            <person name="Luo S."/>
            <person name="Meng S."/>
            <person name="Qian L."/>
            <person name="Wei D."/>
            <person name="Dai S."/>
            <person name="Zhou R."/>
        </authorList>
    </citation>
    <scope>NUCLEOTIDE SEQUENCE [LARGE SCALE GENOMIC DNA]</scope>
    <source>
        <strain evidence="1">BV-YZ2020</strain>
    </source>
</reference>
<keyword evidence="2" id="KW-1185">Reference proteome</keyword>
<evidence type="ECO:0000313" key="1">
    <source>
        <dbReference type="EMBL" id="KAI4300631.1"/>
    </source>
</evidence>
<organism evidence="1 2">
    <name type="scientific">Bauhinia variegata</name>
    <name type="common">Purple orchid tree</name>
    <name type="synonym">Phanera variegata</name>
    <dbReference type="NCBI Taxonomy" id="167791"/>
    <lineage>
        <taxon>Eukaryota</taxon>
        <taxon>Viridiplantae</taxon>
        <taxon>Streptophyta</taxon>
        <taxon>Embryophyta</taxon>
        <taxon>Tracheophyta</taxon>
        <taxon>Spermatophyta</taxon>
        <taxon>Magnoliopsida</taxon>
        <taxon>eudicotyledons</taxon>
        <taxon>Gunneridae</taxon>
        <taxon>Pentapetalae</taxon>
        <taxon>rosids</taxon>
        <taxon>fabids</taxon>
        <taxon>Fabales</taxon>
        <taxon>Fabaceae</taxon>
        <taxon>Cercidoideae</taxon>
        <taxon>Cercideae</taxon>
        <taxon>Bauhiniinae</taxon>
        <taxon>Bauhinia</taxon>
    </lineage>
</organism>
<dbReference type="Proteomes" id="UP000828941">
    <property type="component" value="Chromosome 13"/>
</dbReference>
<gene>
    <name evidence="1" type="ORF">L6164_033985</name>
</gene>
<proteinExistence type="predicted"/>
<accession>A0ACB9KU75</accession>